<dbReference type="GO" id="GO:0006281">
    <property type="term" value="P:DNA repair"/>
    <property type="evidence" value="ECO:0007669"/>
    <property type="project" value="InterPro"/>
</dbReference>
<proteinExistence type="predicted"/>
<keyword evidence="2" id="KW-0255">Endonuclease</keyword>
<dbReference type="InterPro" id="IPR005135">
    <property type="entry name" value="Endo/exonuclease/phosphatase"/>
</dbReference>
<feature type="domain" description="Endonuclease/exonuclease/phosphatase" evidence="1">
    <location>
        <begin position="10"/>
        <end position="251"/>
    </location>
</feature>
<keyword evidence="2" id="KW-0540">Nuclease</keyword>
<dbReference type="GO" id="GO:0008311">
    <property type="term" value="F:double-stranded DNA 3'-5' DNA exonuclease activity"/>
    <property type="evidence" value="ECO:0007669"/>
    <property type="project" value="InterPro"/>
</dbReference>
<accession>C6WBX1</accession>
<name>C6WBX1_ACTMD</name>
<protein>
    <submittedName>
        <fullName evidence="2">Endonuclease/exonuclease/phosphatase</fullName>
    </submittedName>
</protein>
<dbReference type="GO" id="GO:0004519">
    <property type="term" value="F:endonuclease activity"/>
    <property type="evidence" value="ECO:0007669"/>
    <property type="project" value="UniProtKB-KW"/>
</dbReference>
<dbReference type="PANTHER" id="PTHR43250">
    <property type="entry name" value="EXODEOXYRIBONUCLEASE III"/>
    <property type="match status" value="1"/>
</dbReference>
<dbReference type="KEGG" id="ami:Amir_3653"/>
<dbReference type="OrthoDB" id="4520214at2"/>
<dbReference type="InterPro" id="IPR036691">
    <property type="entry name" value="Endo/exonu/phosph_ase_sf"/>
</dbReference>
<dbReference type="EMBL" id="CP001630">
    <property type="protein sequence ID" value="ACU37538.1"/>
    <property type="molecule type" value="Genomic_DNA"/>
</dbReference>
<dbReference type="Gene3D" id="3.60.10.10">
    <property type="entry name" value="Endonuclease/exonuclease/phosphatase"/>
    <property type="match status" value="1"/>
</dbReference>
<sequence>MTEQDQLRVLTWNVQRASAARTRAQVEWLVRQEADVLVLTEVSAGESGGLLARWLRERGYQVLLPDPAPEDRYRVLLACPADVGLEEADSGVPMPHRCVAAKVKSSAMEVGVVGLYVPSRGPRERRNVAKRAFQEEVSAALPGLTARLGAAGPVVVAGDQNVVEPGHIPAHPVFGAWEYDFYRSFAEAGFTDAFRLRHPEAVEHSWFGRDTGAGKRNGYRFDHVFLTTTHAALARDCRYLHTPREDGLSDHSAMEVVLDQTVSGIGTQLNSGQKRA</sequence>
<evidence type="ECO:0000313" key="2">
    <source>
        <dbReference type="EMBL" id="ACU37538.1"/>
    </source>
</evidence>
<dbReference type="AlphaFoldDB" id="C6WBX1"/>
<dbReference type="Pfam" id="PF03372">
    <property type="entry name" value="Exo_endo_phos"/>
    <property type="match status" value="1"/>
</dbReference>
<dbReference type="SUPFAM" id="SSF56219">
    <property type="entry name" value="DNase I-like"/>
    <property type="match status" value="1"/>
</dbReference>
<dbReference type="HOGENOM" id="CLU_098630_0_0_11"/>
<gene>
    <name evidence="2" type="ordered locus">Amir_3653</name>
</gene>
<keyword evidence="2" id="KW-0378">Hydrolase</keyword>
<dbReference type="STRING" id="446462.Amir_3653"/>
<dbReference type="InterPro" id="IPR037493">
    <property type="entry name" value="ExoIII-like"/>
</dbReference>
<evidence type="ECO:0000313" key="3">
    <source>
        <dbReference type="Proteomes" id="UP000002213"/>
    </source>
</evidence>
<keyword evidence="2" id="KW-0269">Exonuclease</keyword>
<organism evidence="2 3">
    <name type="scientific">Actinosynnema mirum (strain ATCC 29888 / DSM 43827 / JCM 3225 / NBRC 14064 / NCIMB 13271 / NRRL B-12336 / IMRU 3971 / 101)</name>
    <dbReference type="NCBI Taxonomy" id="446462"/>
    <lineage>
        <taxon>Bacteria</taxon>
        <taxon>Bacillati</taxon>
        <taxon>Actinomycetota</taxon>
        <taxon>Actinomycetes</taxon>
        <taxon>Pseudonocardiales</taxon>
        <taxon>Pseudonocardiaceae</taxon>
        <taxon>Actinosynnema</taxon>
    </lineage>
</organism>
<dbReference type="Proteomes" id="UP000002213">
    <property type="component" value="Chromosome"/>
</dbReference>
<evidence type="ECO:0000259" key="1">
    <source>
        <dbReference type="Pfam" id="PF03372"/>
    </source>
</evidence>
<dbReference type="PANTHER" id="PTHR43250:SF2">
    <property type="entry name" value="EXODEOXYRIBONUCLEASE III"/>
    <property type="match status" value="1"/>
</dbReference>
<keyword evidence="3" id="KW-1185">Reference proteome</keyword>
<reference evidence="2 3" key="1">
    <citation type="journal article" date="2009" name="Stand. Genomic Sci.">
        <title>Complete genome sequence of Actinosynnema mirum type strain (101).</title>
        <authorList>
            <person name="Land M."/>
            <person name="Lapidus A."/>
            <person name="Mayilraj S."/>
            <person name="Chen F."/>
            <person name="Copeland A."/>
            <person name="Del Rio T.G."/>
            <person name="Nolan M."/>
            <person name="Lucas S."/>
            <person name="Tice H."/>
            <person name="Cheng J.F."/>
            <person name="Chertkov O."/>
            <person name="Bruce D."/>
            <person name="Goodwin L."/>
            <person name="Pitluck S."/>
            <person name="Rohde M."/>
            <person name="Goker M."/>
            <person name="Pati A."/>
            <person name="Ivanova N."/>
            <person name="Mavromatis K."/>
            <person name="Chen A."/>
            <person name="Palaniappan K."/>
            <person name="Hauser L."/>
            <person name="Chang Y.J."/>
            <person name="Jeffries C.C."/>
            <person name="Brettin T."/>
            <person name="Detter J.C."/>
            <person name="Han C."/>
            <person name="Chain P."/>
            <person name="Tindall B.J."/>
            <person name="Bristow J."/>
            <person name="Eisen J.A."/>
            <person name="Markowitz V."/>
            <person name="Hugenholtz P."/>
            <person name="Kyrpides N.C."/>
            <person name="Klenk H.P."/>
        </authorList>
    </citation>
    <scope>NUCLEOTIDE SEQUENCE [LARGE SCALE GENOMIC DNA]</scope>
    <source>
        <strain evidence="3">ATCC 29888 / DSM 43827 / JCM 3225 / NBRC 14064 / NCIMB 13271 / NRRL B-12336 / IMRU 3971 / 101</strain>
    </source>
</reference>
<dbReference type="eggNOG" id="COG0708">
    <property type="taxonomic scope" value="Bacteria"/>
</dbReference>
<dbReference type="RefSeq" id="WP_015802426.1">
    <property type="nucleotide sequence ID" value="NC_013093.1"/>
</dbReference>